<dbReference type="EMBL" id="JAFEUM010000006">
    <property type="protein sequence ID" value="MBM7037801.1"/>
    <property type="molecule type" value="Genomic_DNA"/>
</dbReference>
<gene>
    <name evidence="4" type="ORF">JQC93_15435</name>
</gene>
<proteinExistence type="predicted"/>
<dbReference type="RefSeq" id="WP_205159294.1">
    <property type="nucleotide sequence ID" value="NZ_JAFEUM010000006.1"/>
</dbReference>
<evidence type="ECO:0000256" key="1">
    <source>
        <dbReference type="SAM" id="MobiDB-lite"/>
    </source>
</evidence>
<dbReference type="Gene3D" id="3.30.70.1070">
    <property type="entry name" value="Sporulation related repeat"/>
    <property type="match status" value="1"/>
</dbReference>
<organism evidence="4 5">
    <name type="scientific">Vibrio ulleungensis</name>
    <dbReference type="NCBI Taxonomy" id="2807619"/>
    <lineage>
        <taxon>Bacteria</taxon>
        <taxon>Pseudomonadati</taxon>
        <taxon>Pseudomonadota</taxon>
        <taxon>Gammaproteobacteria</taxon>
        <taxon>Vibrionales</taxon>
        <taxon>Vibrionaceae</taxon>
        <taxon>Vibrio</taxon>
    </lineage>
</organism>
<evidence type="ECO:0000313" key="5">
    <source>
        <dbReference type="Proteomes" id="UP000809621"/>
    </source>
</evidence>
<comment type="caution">
    <text evidence="4">The sequence shown here is derived from an EMBL/GenBank/DDBJ whole genome shotgun (WGS) entry which is preliminary data.</text>
</comment>
<dbReference type="PANTHER" id="PTHR35894">
    <property type="entry name" value="GENERAL SECRETION PATHWAY PROTEIN A-RELATED"/>
    <property type="match status" value="1"/>
</dbReference>
<dbReference type="PANTHER" id="PTHR35894:SF7">
    <property type="entry name" value="GENERAL SECRETION PATHWAY PROTEIN A-RELATED"/>
    <property type="match status" value="1"/>
</dbReference>
<evidence type="ECO:0000256" key="2">
    <source>
        <dbReference type="SAM" id="Phobius"/>
    </source>
</evidence>
<evidence type="ECO:0000259" key="3">
    <source>
        <dbReference type="PROSITE" id="PS51724"/>
    </source>
</evidence>
<feature type="transmembrane region" description="Helical" evidence="2">
    <location>
        <begin position="227"/>
        <end position="252"/>
    </location>
</feature>
<dbReference type="InterPro" id="IPR036680">
    <property type="entry name" value="SPOR-like_sf"/>
</dbReference>
<feature type="domain" description="SPOR" evidence="3">
    <location>
        <begin position="407"/>
        <end position="485"/>
    </location>
</feature>
<feature type="region of interest" description="Disordered" evidence="1">
    <location>
        <begin position="274"/>
        <end position="302"/>
    </location>
</feature>
<dbReference type="InterPro" id="IPR052026">
    <property type="entry name" value="ExeA_AAA_ATPase_DNA-bind"/>
</dbReference>
<keyword evidence="2" id="KW-1133">Transmembrane helix</keyword>
<keyword evidence="2" id="KW-0812">Transmembrane</keyword>
<keyword evidence="5" id="KW-1185">Reference proteome</keyword>
<dbReference type="InterPro" id="IPR007730">
    <property type="entry name" value="SPOR-like_dom"/>
</dbReference>
<sequence>MNTLELESQTQLLDRLRLVTRFGSNFVSMIGVEGSGKTWLAQRYLEVWAAEKNQSLLLCHNSQTDAEHRSIILSQLFRQVRFDPSRPLLDAFLAQLEDEKCDIVIVVDNAEHLSRNVIYELNSLVSQANIEAKWMINVVLFTKSHTLPKVVSELTSTSNFTPLEMEIDALSEPEKERFLEFLVYKTILDEDILKAAQRASWNTPPRPGALMALMDSKKKKQVIIRSIIASPINIAAIIALIIILLFGGYYWLTHQSTPEEYALALDEEARNMERGGSTLDDYDDRSNRSASDAGFDVVEDNTLLPPPMSDVTVTVDENLDDRTRVIVPDTVVDALIEEQPNPDTTVIDDAIADATEQATDSNDVEETVVSEAPPEPVVETVEKEQQQEQQAPSVVITFSYARDELKAVPKNHYTLQLGAMSSLEDVQEFINEHELDGQVRIYPTVRGEKQYFMITYKDFQTIQAARDSVSELPVEVQAVGPWAKSMLQVHKEIDAENNSEN</sequence>
<keyword evidence="2" id="KW-0472">Membrane</keyword>
<protein>
    <submittedName>
        <fullName evidence="4">AAA family ATPase</fullName>
    </submittedName>
</protein>
<dbReference type="Pfam" id="PF05036">
    <property type="entry name" value="SPOR"/>
    <property type="match status" value="1"/>
</dbReference>
<accession>A0ABS2HPJ0</accession>
<dbReference type="Proteomes" id="UP000809621">
    <property type="component" value="Unassembled WGS sequence"/>
</dbReference>
<dbReference type="Gene3D" id="3.40.50.300">
    <property type="entry name" value="P-loop containing nucleotide triphosphate hydrolases"/>
    <property type="match status" value="1"/>
</dbReference>
<reference evidence="4 5" key="1">
    <citation type="submission" date="2021-02" db="EMBL/GenBank/DDBJ databases">
        <authorList>
            <person name="Park J.-S."/>
        </authorList>
    </citation>
    <scope>NUCLEOTIDE SEQUENCE [LARGE SCALE GENOMIC DNA]</scope>
    <source>
        <strain evidence="4 5">188UL20-2</strain>
    </source>
</reference>
<dbReference type="Pfam" id="PF13401">
    <property type="entry name" value="AAA_22"/>
    <property type="match status" value="1"/>
</dbReference>
<dbReference type="PROSITE" id="PS51724">
    <property type="entry name" value="SPOR"/>
    <property type="match status" value="1"/>
</dbReference>
<dbReference type="InterPro" id="IPR027417">
    <property type="entry name" value="P-loop_NTPase"/>
</dbReference>
<dbReference type="InterPro" id="IPR049945">
    <property type="entry name" value="AAA_22"/>
</dbReference>
<dbReference type="SUPFAM" id="SSF52540">
    <property type="entry name" value="P-loop containing nucleoside triphosphate hydrolases"/>
    <property type="match status" value="1"/>
</dbReference>
<evidence type="ECO:0000313" key="4">
    <source>
        <dbReference type="EMBL" id="MBM7037801.1"/>
    </source>
</evidence>
<name>A0ABS2HPJ0_9VIBR</name>